<comment type="caution">
    <text evidence="2">The sequence shown here is derived from an EMBL/GenBank/DDBJ whole genome shotgun (WGS) entry which is preliminary data.</text>
</comment>
<feature type="region of interest" description="Disordered" evidence="1">
    <location>
        <begin position="77"/>
        <end position="134"/>
    </location>
</feature>
<name>A0A061IZZ1_TRYRA</name>
<evidence type="ECO:0000256" key="1">
    <source>
        <dbReference type="SAM" id="MobiDB-lite"/>
    </source>
</evidence>
<proteinExistence type="predicted"/>
<dbReference type="Proteomes" id="UP000031737">
    <property type="component" value="Unassembled WGS sequence"/>
</dbReference>
<dbReference type="OrthoDB" id="243821at2759"/>
<sequence>MLQPLEDTYVEYLESILHSADVDMGVVRETLASLGLDEGSINNVVGGGFHVCPASASSAFSTSSDWASERWCRASTEEASTMSAQSNTPRRGDALPRGAIDAPEEQQIQGASPPTSSSSSSSSSSPPSSSGSRIERSLARRGHLLCHGPDALSCKAEAVSELPGKVWDDPILTSERRDSYKEHLEALEKLLGVVWRPVACEGDDSDDVPLQIRSFLCRERLQNSILGQYKASGMALTSQWRKTPRQRRETRRGYKRLLAGHGVNTGAMCNRHLLCVRHCGSLSEGKALPQAGSRWQCEFCVSLEDTSALPFGVDQMVQPQLTSAATGNACGVKMRPQAVNTVGCGRIRTKALATTLSYREDRVKKALAYRDGWSACGYV</sequence>
<evidence type="ECO:0000313" key="2">
    <source>
        <dbReference type="EMBL" id="ESL08274.1"/>
    </source>
</evidence>
<dbReference type="AlphaFoldDB" id="A0A061IZZ1"/>
<feature type="compositionally biased region" description="Low complexity" evidence="1">
    <location>
        <begin position="112"/>
        <end position="132"/>
    </location>
</feature>
<dbReference type="EMBL" id="AUPL01004026">
    <property type="protein sequence ID" value="ESL08274.1"/>
    <property type="molecule type" value="Genomic_DNA"/>
</dbReference>
<keyword evidence="3" id="KW-1185">Reference proteome</keyword>
<evidence type="ECO:0000313" key="3">
    <source>
        <dbReference type="Proteomes" id="UP000031737"/>
    </source>
</evidence>
<accession>A0A061IZZ1</accession>
<feature type="compositionally biased region" description="Polar residues" evidence="1">
    <location>
        <begin position="77"/>
        <end position="89"/>
    </location>
</feature>
<gene>
    <name evidence="2" type="ORF">TRSC58_04026</name>
</gene>
<organism evidence="2 3">
    <name type="scientific">Trypanosoma rangeli SC58</name>
    <dbReference type="NCBI Taxonomy" id="429131"/>
    <lineage>
        <taxon>Eukaryota</taxon>
        <taxon>Discoba</taxon>
        <taxon>Euglenozoa</taxon>
        <taxon>Kinetoplastea</taxon>
        <taxon>Metakinetoplastina</taxon>
        <taxon>Trypanosomatida</taxon>
        <taxon>Trypanosomatidae</taxon>
        <taxon>Trypanosoma</taxon>
        <taxon>Herpetosoma</taxon>
    </lineage>
</organism>
<protein>
    <submittedName>
        <fullName evidence="2">Uncharacterized protein</fullName>
    </submittedName>
</protein>
<dbReference type="VEuPathDB" id="TriTrypDB:TRSC58_04026"/>
<reference evidence="2 3" key="1">
    <citation type="submission" date="2013-07" db="EMBL/GenBank/DDBJ databases">
        <authorList>
            <person name="Stoco P.H."/>
            <person name="Wagner G."/>
            <person name="Gerber A."/>
            <person name="Zaha A."/>
            <person name="Thompson C."/>
            <person name="Bartholomeu D.C."/>
            <person name="Luckemeyer D.D."/>
            <person name="Bahia D."/>
            <person name="Loreto E."/>
            <person name="Prestes E.B."/>
            <person name="Lima F.M."/>
            <person name="Rodrigues-Luiz G."/>
            <person name="Vallejo G.A."/>
            <person name="Filho J.F."/>
            <person name="Monteiro K.M."/>
            <person name="Tyler K.M."/>
            <person name="de Almeida L.G."/>
            <person name="Ortiz M.F."/>
            <person name="Siervo M.A."/>
            <person name="de Moraes M.H."/>
            <person name="Cunha O.L."/>
            <person name="Mendonca-Neto R."/>
            <person name="Silva R."/>
            <person name="Teixeira S.M."/>
            <person name="Murta S.M."/>
            <person name="Sincero T.C."/>
            <person name="Mendes T.A."/>
            <person name="Urmenyi T.P."/>
            <person name="Silva V.G."/>
            <person name="da Rocha W.D."/>
            <person name="Andersson B."/>
            <person name="Romanha A.J."/>
            <person name="Steindel M."/>
            <person name="de Vasconcelos A.T."/>
            <person name="Grisard E.C."/>
        </authorList>
    </citation>
    <scope>NUCLEOTIDE SEQUENCE [LARGE SCALE GENOMIC DNA]</scope>
    <source>
        <strain evidence="2 3">SC58</strain>
    </source>
</reference>